<dbReference type="AlphaFoldDB" id="A0A6G1CZM8"/>
<dbReference type="PANTHER" id="PTHR33165">
    <property type="entry name" value="F-BOX DOMAIN CONTAINING PROTEIN-LIKE-RELATED"/>
    <property type="match status" value="1"/>
</dbReference>
<protein>
    <submittedName>
        <fullName evidence="1">Uncharacterized protein</fullName>
    </submittedName>
</protein>
<name>A0A6G1CZM8_9ORYZ</name>
<gene>
    <name evidence="1" type="ORF">E2562_008945</name>
</gene>
<evidence type="ECO:0000313" key="2">
    <source>
        <dbReference type="Proteomes" id="UP000479710"/>
    </source>
</evidence>
<accession>A0A6G1CZM8</accession>
<organism evidence="1 2">
    <name type="scientific">Oryza meyeriana var. granulata</name>
    <dbReference type="NCBI Taxonomy" id="110450"/>
    <lineage>
        <taxon>Eukaryota</taxon>
        <taxon>Viridiplantae</taxon>
        <taxon>Streptophyta</taxon>
        <taxon>Embryophyta</taxon>
        <taxon>Tracheophyta</taxon>
        <taxon>Spermatophyta</taxon>
        <taxon>Magnoliopsida</taxon>
        <taxon>Liliopsida</taxon>
        <taxon>Poales</taxon>
        <taxon>Poaceae</taxon>
        <taxon>BOP clade</taxon>
        <taxon>Oryzoideae</taxon>
        <taxon>Oryzeae</taxon>
        <taxon>Oryzinae</taxon>
        <taxon>Oryza</taxon>
        <taxon>Oryza meyeriana</taxon>
    </lineage>
</organism>
<reference evidence="1 2" key="1">
    <citation type="submission" date="2019-11" db="EMBL/GenBank/DDBJ databases">
        <title>Whole genome sequence of Oryza granulata.</title>
        <authorList>
            <person name="Li W."/>
        </authorList>
    </citation>
    <scope>NUCLEOTIDE SEQUENCE [LARGE SCALE GENOMIC DNA]</scope>
    <source>
        <strain evidence="2">cv. Menghai</strain>
        <tissue evidence="1">Leaf</tissue>
    </source>
</reference>
<evidence type="ECO:0000313" key="1">
    <source>
        <dbReference type="EMBL" id="KAF0905918.1"/>
    </source>
</evidence>
<keyword evidence="2" id="KW-1185">Reference proteome</keyword>
<dbReference type="PANTHER" id="PTHR33165:SF57">
    <property type="entry name" value="OS10G0568000 PROTEIN"/>
    <property type="match status" value="1"/>
</dbReference>
<comment type="caution">
    <text evidence="1">The sequence shown here is derived from an EMBL/GenBank/DDBJ whole genome shotgun (WGS) entry which is preliminary data.</text>
</comment>
<dbReference type="EMBL" id="SPHZ02000007">
    <property type="protein sequence ID" value="KAF0905918.1"/>
    <property type="molecule type" value="Genomic_DNA"/>
</dbReference>
<proteinExistence type="predicted"/>
<sequence>MLAGDATDYVRFRAVCGPWRRCCASPRAQGGGDPVDGRFLPRRWIMIEKSSPTAPRRHRFNFTTGECIHMDLPELADHDLLTVTPEGLLLLSHKHAPHGVRLLNPLTRQLTDLPPFATMLTSEQLSDRQRGVRGENFQVRGVALADDSPCARGIMTLETSSDQPPPRLLMAVEMVSSLHYFSAMTDSLHLVDNGGELMLVHRMIRPDGDEQLKRKCAVYRVTGWIWTPGC</sequence>
<dbReference type="OrthoDB" id="653077at2759"/>
<dbReference type="Proteomes" id="UP000479710">
    <property type="component" value="Unassembled WGS sequence"/>
</dbReference>